<evidence type="ECO:0000313" key="7">
    <source>
        <dbReference type="Proteomes" id="UP000580856"/>
    </source>
</evidence>
<gene>
    <name evidence="6" type="ORF">GGQ74_001492</name>
</gene>
<dbReference type="PANTHER" id="PTHR44858">
    <property type="entry name" value="TETRATRICOPEPTIDE REPEAT PROTEIN 6"/>
    <property type="match status" value="1"/>
</dbReference>
<keyword evidence="2 4" id="KW-0802">TPR repeat</keyword>
<dbReference type="InterPro" id="IPR011990">
    <property type="entry name" value="TPR-like_helical_dom_sf"/>
</dbReference>
<dbReference type="SUPFAM" id="SSF48452">
    <property type="entry name" value="TPR-like"/>
    <property type="match status" value="1"/>
</dbReference>
<comment type="caution">
    <text evidence="6">The sequence shown here is derived from an EMBL/GenBank/DDBJ whole genome shotgun (WGS) entry which is preliminary data.</text>
</comment>
<dbReference type="InterPro" id="IPR011006">
    <property type="entry name" value="CheY-like_superfamily"/>
</dbReference>
<dbReference type="GO" id="GO:0000160">
    <property type="term" value="P:phosphorelay signal transduction system"/>
    <property type="evidence" value="ECO:0007669"/>
    <property type="project" value="InterPro"/>
</dbReference>
<feature type="repeat" description="TPR" evidence="4">
    <location>
        <begin position="181"/>
        <end position="214"/>
    </location>
</feature>
<feature type="repeat" description="TPR" evidence="4">
    <location>
        <begin position="269"/>
        <end position="302"/>
    </location>
</feature>
<keyword evidence="3" id="KW-0597">Phosphoprotein</keyword>
<dbReference type="Gene3D" id="3.40.50.2300">
    <property type="match status" value="1"/>
</dbReference>
<dbReference type="Pfam" id="PF13414">
    <property type="entry name" value="TPR_11"/>
    <property type="match status" value="1"/>
</dbReference>
<dbReference type="Pfam" id="PF00072">
    <property type="entry name" value="Response_reg"/>
    <property type="match status" value="1"/>
</dbReference>
<dbReference type="InterPro" id="IPR050498">
    <property type="entry name" value="Ycf3"/>
</dbReference>
<evidence type="ECO:0000313" key="6">
    <source>
        <dbReference type="EMBL" id="NJB67852.1"/>
    </source>
</evidence>
<dbReference type="SUPFAM" id="SSF52172">
    <property type="entry name" value="CheY-like"/>
    <property type="match status" value="1"/>
</dbReference>
<accession>A0A846QN05</accession>
<keyword evidence="1" id="KW-0677">Repeat</keyword>
<dbReference type="CDD" id="cd00156">
    <property type="entry name" value="REC"/>
    <property type="match status" value="1"/>
</dbReference>
<dbReference type="PANTHER" id="PTHR44858:SF1">
    <property type="entry name" value="UDP-N-ACETYLGLUCOSAMINE--PEPTIDE N-ACETYLGLUCOSAMINYLTRANSFERASE SPINDLY-RELATED"/>
    <property type="match status" value="1"/>
</dbReference>
<dbReference type="InterPro" id="IPR019734">
    <property type="entry name" value="TPR_rpt"/>
</dbReference>
<dbReference type="Gene3D" id="1.25.40.10">
    <property type="entry name" value="Tetratricopeptide repeat domain"/>
    <property type="match status" value="2"/>
</dbReference>
<dbReference type="Proteomes" id="UP000580856">
    <property type="component" value="Unassembled WGS sequence"/>
</dbReference>
<dbReference type="RefSeq" id="WP_167940868.1">
    <property type="nucleotide sequence ID" value="NZ_JAATJA010000001.1"/>
</dbReference>
<protein>
    <submittedName>
        <fullName evidence="6">Tetratricopeptide (TPR) repeat protein</fullName>
    </submittedName>
</protein>
<feature type="domain" description="Response regulatory" evidence="5">
    <location>
        <begin position="22"/>
        <end position="139"/>
    </location>
</feature>
<reference evidence="6 7" key="1">
    <citation type="submission" date="2020-03" db="EMBL/GenBank/DDBJ databases">
        <title>Genomic Encyclopedia of Type Strains, Phase IV (KMG-IV): sequencing the most valuable type-strain genomes for metagenomic binning, comparative biology and taxonomic classification.</title>
        <authorList>
            <person name="Goeker M."/>
        </authorList>
    </citation>
    <scope>NUCLEOTIDE SEQUENCE [LARGE SCALE GENOMIC DNA]</scope>
    <source>
        <strain evidence="6 7">DSM 24233</strain>
    </source>
</reference>
<dbReference type="AlphaFoldDB" id="A0A846QN05"/>
<feature type="modified residue" description="4-aspartylphosphate" evidence="3">
    <location>
        <position position="72"/>
    </location>
</feature>
<dbReference type="InterPro" id="IPR001789">
    <property type="entry name" value="Sig_transdc_resp-reg_receiver"/>
</dbReference>
<evidence type="ECO:0000256" key="1">
    <source>
        <dbReference type="ARBA" id="ARBA00022737"/>
    </source>
</evidence>
<dbReference type="Pfam" id="PF13181">
    <property type="entry name" value="TPR_8"/>
    <property type="match status" value="1"/>
</dbReference>
<evidence type="ECO:0000259" key="5">
    <source>
        <dbReference type="PROSITE" id="PS50110"/>
    </source>
</evidence>
<organism evidence="6 7">
    <name type="scientific">Desulfobaculum xiamenense</name>
    <dbReference type="NCBI Taxonomy" id="995050"/>
    <lineage>
        <taxon>Bacteria</taxon>
        <taxon>Pseudomonadati</taxon>
        <taxon>Thermodesulfobacteriota</taxon>
        <taxon>Desulfovibrionia</taxon>
        <taxon>Desulfovibrionales</taxon>
        <taxon>Desulfovibrionaceae</taxon>
        <taxon>Desulfobaculum</taxon>
    </lineage>
</organism>
<proteinExistence type="predicted"/>
<evidence type="ECO:0000256" key="3">
    <source>
        <dbReference type="PROSITE-ProRule" id="PRU00169"/>
    </source>
</evidence>
<dbReference type="PROSITE" id="PS50005">
    <property type="entry name" value="TPR"/>
    <property type="match status" value="2"/>
</dbReference>
<dbReference type="SMART" id="SM00028">
    <property type="entry name" value="TPR"/>
    <property type="match status" value="4"/>
</dbReference>
<keyword evidence="7" id="KW-1185">Reference proteome</keyword>
<dbReference type="PROSITE" id="PS50293">
    <property type="entry name" value="TPR_REGION"/>
    <property type="match status" value="1"/>
</dbReference>
<name>A0A846QN05_9BACT</name>
<evidence type="ECO:0000256" key="4">
    <source>
        <dbReference type="PROSITE-ProRule" id="PRU00339"/>
    </source>
</evidence>
<evidence type="ECO:0000256" key="2">
    <source>
        <dbReference type="ARBA" id="ARBA00022803"/>
    </source>
</evidence>
<dbReference type="EMBL" id="JAATJA010000001">
    <property type="protein sequence ID" value="NJB67852.1"/>
    <property type="molecule type" value="Genomic_DNA"/>
</dbReference>
<dbReference type="PROSITE" id="PS50110">
    <property type="entry name" value="RESPONSE_REGULATORY"/>
    <property type="match status" value="1"/>
</dbReference>
<dbReference type="SMART" id="SM00448">
    <property type="entry name" value="REC"/>
    <property type="match status" value="1"/>
</dbReference>
<sequence length="370" mass="42254">MTYQPFSSRRLWGTNVGISFKQVAIVSGMEDHLRRDKLTMQKFRPGRVLTFSSGEEALAVLGGEDVDIVICDTRLADMDGTHFIRILRQIPRFRTTPVMMVTTENAKNAVLDAISSGCTGYVLRPYSFETFQRHIVMAQQLQRFSEIEVEQLKAAQDMVAQGDFDDAIEEFEEILTLQDEAQKYYDMGCDYLFRQKFGKAIVSFNKALKINDLFAEAYHGLAQAYMGKGDSEKYKNYMQKAAEVHAQFDRMEEAKTLFIEILKHDVRAPNPYNTLGVRLRRNGDYPGAVHAYKRALELTPDDENVHYNLAKAFHYMGDREKATTELIDALQCNSDFPEALKFHQELLGTPWRGVAVRRPASEVSQTIKDV</sequence>